<proteinExistence type="inferred from homology"/>
<dbReference type="InParanoid" id="A0A152A163"/>
<organism evidence="9 10">
    <name type="scientific">Tieghemostelium lacteum</name>
    <name type="common">Slime mold</name>
    <name type="synonym">Dictyostelium lacteum</name>
    <dbReference type="NCBI Taxonomy" id="361077"/>
    <lineage>
        <taxon>Eukaryota</taxon>
        <taxon>Amoebozoa</taxon>
        <taxon>Evosea</taxon>
        <taxon>Eumycetozoa</taxon>
        <taxon>Dictyostelia</taxon>
        <taxon>Dictyosteliales</taxon>
        <taxon>Raperosteliaceae</taxon>
        <taxon>Tieghemostelium</taxon>
    </lineage>
</organism>
<evidence type="ECO:0000256" key="3">
    <source>
        <dbReference type="ARBA" id="ARBA00022723"/>
    </source>
</evidence>
<dbReference type="AlphaFoldDB" id="A0A152A163"/>
<evidence type="ECO:0000256" key="2">
    <source>
        <dbReference type="ARBA" id="ARBA00022642"/>
    </source>
</evidence>
<keyword evidence="10" id="KW-1185">Reference proteome</keyword>
<evidence type="ECO:0000313" key="9">
    <source>
        <dbReference type="EMBL" id="KYR00003.1"/>
    </source>
</evidence>
<dbReference type="InterPro" id="IPR000868">
    <property type="entry name" value="Isochorismatase-like_dom"/>
</dbReference>
<dbReference type="NCBIfam" id="NF008623">
    <property type="entry name" value="PRK11609.1"/>
    <property type="match status" value="1"/>
</dbReference>
<dbReference type="EC" id="3.5.1.19" evidence="6"/>
<dbReference type="CDD" id="cd01011">
    <property type="entry name" value="nicotinamidase"/>
    <property type="match status" value="1"/>
</dbReference>
<comment type="similarity">
    <text evidence="1">Belongs to the isochorismatase family.</text>
</comment>
<sequence length="206" mass="23245">MSALLIIDVQNDFMKGGSLEVSDANEILQPINSLRDKLKFDLVVLSQDYHPSNHISFASNHTGEKLFSTITLENGTEQVMWPDHCVQESHGCEFHKDLKILSSDEIVRKGMEVNVDSYSAFMGNDKKTKTRMETLLKEKNIKSVYVCGVAADYCVFFTAMDSKNAGFDTYFMKDLTKAVNPKELESIYQQLSDIHVKVINSCDISL</sequence>
<dbReference type="OrthoDB" id="1739143at2759"/>
<dbReference type="InterPro" id="IPR036380">
    <property type="entry name" value="Isochorismatase-like_sf"/>
</dbReference>
<keyword evidence="3" id="KW-0479">Metal-binding</keyword>
<evidence type="ECO:0000256" key="1">
    <source>
        <dbReference type="ARBA" id="ARBA00006336"/>
    </source>
</evidence>
<comment type="pathway">
    <text evidence="5">Cofactor biosynthesis; nicotinate biosynthesis; nicotinate from nicotinamide: step 1/1.</text>
</comment>
<dbReference type="OMA" id="DFVDSWP"/>
<comment type="caution">
    <text evidence="9">The sequence shown here is derived from an EMBL/GenBank/DDBJ whole genome shotgun (WGS) entry which is preliminary data.</text>
</comment>
<name>A0A152A163_TIELA</name>
<dbReference type="EMBL" id="LODT01000018">
    <property type="protein sequence ID" value="KYR00003.1"/>
    <property type="molecule type" value="Genomic_DNA"/>
</dbReference>
<evidence type="ECO:0000256" key="6">
    <source>
        <dbReference type="ARBA" id="ARBA00039017"/>
    </source>
</evidence>
<dbReference type="PANTHER" id="PTHR11080:SF2">
    <property type="entry name" value="LD05707P"/>
    <property type="match status" value="1"/>
</dbReference>
<accession>A0A152A163</accession>
<keyword evidence="4" id="KW-0378">Hydrolase</keyword>
<evidence type="ECO:0000256" key="7">
    <source>
        <dbReference type="ARBA" id="ARBA00043224"/>
    </source>
</evidence>
<dbReference type="Proteomes" id="UP000076078">
    <property type="component" value="Unassembled WGS sequence"/>
</dbReference>
<dbReference type="Pfam" id="PF00857">
    <property type="entry name" value="Isochorismatase"/>
    <property type="match status" value="1"/>
</dbReference>
<reference evidence="9 10" key="1">
    <citation type="submission" date="2015-12" db="EMBL/GenBank/DDBJ databases">
        <title>Dictyostelia acquired genes for synthesis and detection of signals that induce cell-type specialization by lateral gene transfer from prokaryotes.</title>
        <authorList>
            <person name="Gloeckner G."/>
            <person name="Schaap P."/>
        </authorList>
    </citation>
    <scope>NUCLEOTIDE SEQUENCE [LARGE SCALE GENOMIC DNA]</scope>
    <source>
        <strain evidence="9 10">TK</strain>
    </source>
</reference>
<evidence type="ECO:0000313" key="10">
    <source>
        <dbReference type="Proteomes" id="UP000076078"/>
    </source>
</evidence>
<dbReference type="GO" id="GO:0008936">
    <property type="term" value="F:nicotinamidase activity"/>
    <property type="evidence" value="ECO:0007669"/>
    <property type="project" value="UniProtKB-EC"/>
</dbReference>
<dbReference type="InterPro" id="IPR052347">
    <property type="entry name" value="Isochorismatase_Nicotinamidase"/>
</dbReference>
<dbReference type="STRING" id="361077.A0A152A163"/>
<evidence type="ECO:0000256" key="4">
    <source>
        <dbReference type="ARBA" id="ARBA00022801"/>
    </source>
</evidence>
<gene>
    <name evidence="9" type="ORF">DLAC_03497</name>
</gene>
<dbReference type="Gene3D" id="3.40.50.850">
    <property type="entry name" value="Isochorismatase-like"/>
    <property type="match status" value="1"/>
</dbReference>
<feature type="domain" description="Isochorismatase-like" evidence="8">
    <location>
        <begin position="2"/>
        <end position="199"/>
    </location>
</feature>
<keyword evidence="2" id="KW-0662">Pyridine nucleotide biosynthesis</keyword>
<evidence type="ECO:0000259" key="8">
    <source>
        <dbReference type="Pfam" id="PF00857"/>
    </source>
</evidence>
<dbReference type="GO" id="GO:0019363">
    <property type="term" value="P:pyridine nucleotide biosynthetic process"/>
    <property type="evidence" value="ECO:0007669"/>
    <property type="project" value="UniProtKB-KW"/>
</dbReference>
<dbReference type="PANTHER" id="PTHR11080">
    <property type="entry name" value="PYRAZINAMIDASE/NICOTINAMIDASE"/>
    <property type="match status" value="1"/>
</dbReference>
<dbReference type="GO" id="GO:0046872">
    <property type="term" value="F:metal ion binding"/>
    <property type="evidence" value="ECO:0007669"/>
    <property type="project" value="UniProtKB-KW"/>
</dbReference>
<evidence type="ECO:0000256" key="5">
    <source>
        <dbReference type="ARBA" id="ARBA00037900"/>
    </source>
</evidence>
<dbReference type="SUPFAM" id="SSF52499">
    <property type="entry name" value="Isochorismatase-like hydrolases"/>
    <property type="match status" value="1"/>
</dbReference>
<protein>
    <recommendedName>
        <fullName evidence="6">nicotinamidase</fullName>
        <ecNumber evidence="6">3.5.1.19</ecNumber>
    </recommendedName>
    <alternativeName>
        <fullName evidence="7">Nicotinamide deamidase</fullName>
    </alternativeName>
</protein>